<dbReference type="InterPro" id="IPR023163">
    <property type="entry name" value="SMc04008-like_domain"/>
</dbReference>
<sequence>MPTIATRPVRVLTATEEEEATPMSEISPEQRTAFEAAAFRRLLEHLRERSDVQNIDLMNLAGFCRNCLSNWYREAAEASGVPMSKEESREIVYGMPYEEWRTQNQGEASPEQKAAFERNRPKE</sequence>
<gene>
    <name evidence="3" type="ordered locus">SM11_chr2957</name>
</gene>
<evidence type="ECO:0000259" key="2">
    <source>
        <dbReference type="Pfam" id="PF06844"/>
    </source>
</evidence>
<proteinExistence type="predicted"/>
<feature type="compositionally biased region" description="Basic and acidic residues" evidence="1">
    <location>
        <begin position="114"/>
        <end position="123"/>
    </location>
</feature>
<dbReference type="SUPFAM" id="SSF158757">
    <property type="entry name" value="SMc04008-like"/>
    <property type="match status" value="1"/>
</dbReference>
<evidence type="ECO:0000313" key="3">
    <source>
        <dbReference type="EMBL" id="AEH80202.1"/>
    </source>
</evidence>
<dbReference type="PATRIC" id="fig|707241.3.peg.3082"/>
<dbReference type="Gene3D" id="1.10.3340.10">
    <property type="entry name" value="SMc04008-like"/>
    <property type="match status" value="1"/>
</dbReference>
<dbReference type="KEGG" id="smx:SM11_chr2957"/>
<evidence type="ECO:0000313" key="4">
    <source>
        <dbReference type="Proteomes" id="UP000009045"/>
    </source>
</evidence>
<feature type="region of interest" description="Disordered" evidence="1">
    <location>
        <begin position="100"/>
        <end position="123"/>
    </location>
</feature>
<feature type="domain" description="SMc04008-like" evidence="2">
    <location>
        <begin position="52"/>
        <end position="117"/>
    </location>
</feature>
<dbReference type="EMBL" id="CP001830">
    <property type="protein sequence ID" value="AEH80202.1"/>
    <property type="molecule type" value="Genomic_DNA"/>
</dbReference>
<accession>F7X8D8</accession>
<protein>
    <recommendedName>
        <fullName evidence="2">SMc04008-like domain-containing protein</fullName>
    </recommendedName>
</protein>
<organism evidence="3 4">
    <name type="scientific">Sinorhizobium meliloti (strain SM11)</name>
    <dbReference type="NCBI Taxonomy" id="707241"/>
    <lineage>
        <taxon>Bacteria</taxon>
        <taxon>Pseudomonadati</taxon>
        <taxon>Pseudomonadota</taxon>
        <taxon>Alphaproteobacteria</taxon>
        <taxon>Hyphomicrobiales</taxon>
        <taxon>Rhizobiaceae</taxon>
        <taxon>Sinorhizobium/Ensifer group</taxon>
        <taxon>Sinorhizobium</taxon>
    </lineage>
</organism>
<name>F7X8D8_SINMM</name>
<evidence type="ECO:0000256" key="1">
    <source>
        <dbReference type="SAM" id="MobiDB-lite"/>
    </source>
</evidence>
<dbReference type="InterPro" id="IPR036810">
    <property type="entry name" value="SMc04008-like_sf"/>
</dbReference>
<dbReference type="Pfam" id="PF06844">
    <property type="entry name" value="DUF1244"/>
    <property type="match status" value="1"/>
</dbReference>
<dbReference type="AlphaFoldDB" id="F7X8D8"/>
<reference evidence="3 4" key="1">
    <citation type="journal article" date="2011" name="J. Biotechnol.">
        <title>The complete genome sequence of the dominant Sinorhizobium meliloti field isolate SM11 extends the S. meliloti pan-genome.</title>
        <authorList>
            <person name="Schneiker-Bekel S."/>
            <person name="Wibberg D."/>
            <person name="Bekel T."/>
            <person name="Blom J."/>
            <person name="Linke B."/>
            <person name="Neuweger H."/>
            <person name="Stiens M."/>
            <person name="Vorholter F.J."/>
            <person name="Weidner S."/>
            <person name="Goesmann A."/>
            <person name="Puhler A."/>
            <person name="Schluter A."/>
        </authorList>
    </citation>
    <scope>NUCLEOTIDE SEQUENCE [LARGE SCALE GENOMIC DNA]</scope>
    <source>
        <strain evidence="3 4">SM11</strain>
    </source>
</reference>
<dbReference type="Proteomes" id="UP000009045">
    <property type="component" value="Chromosome"/>
</dbReference>
<dbReference type="HOGENOM" id="CLU_153226_0_0_5"/>